<evidence type="ECO:0000256" key="5">
    <source>
        <dbReference type="SAM" id="MobiDB-lite"/>
    </source>
</evidence>
<feature type="compositionally biased region" description="Basic residues" evidence="5">
    <location>
        <begin position="208"/>
        <end position="218"/>
    </location>
</feature>
<dbReference type="SUPFAM" id="SSF53098">
    <property type="entry name" value="Ribonuclease H-like"/>
    <property type="match status" value="1"/>
</dbReference>
<proteinExistence type="predicted"/>
<feature type="region of interest" description="Disordered" evidence="5">
    <location>
        <begin position="291"/>
        <end position="317"/>
    </location>
</feature>
<accession>A0ABP0SFC0</accession>
<evidence type="ECO:0000256" key="4">
    <source>
        <dbReference type="ARBA" id="ARBA00022759"/>
    </source>
</evidence>
<evidence type="ECO:0000313" key="8">
    <source>
        <dbReference type="Proteomes" id="UP001642484"/>
    </source>
</evidence>
<evidence type="ECO:0000256" key="2">
    <source>
        <dbReference type="ARBA" id="ARBA00022695"/>
    </source>
</evidence>
<dbReference type="CDD" id="cd09272">
    <property type="entry name" value="RNase_HI_RT_Ty1"/>
    <property type="match status" value="1"/>
</dbReference>
<gene>
    <name evidence="7" type="ORF">CCMP2556_LOCUS51591</name>
</gene>
<dbReference type="InterPro" id="IPR021109">
    <property type="entry name" value="Peptidase_aspartic_dom_sf"/>
</dbReference>
<keyword evidence="4" id="KW-0255">Endonuclease</keyword>
<dbReference type="Proteomes" id="UP001642484">
    <property type="component" value="Unassembled WGS sequence"/>
</dbReference>
<keyword evidence="1" id="KW-0808">Transferase</keyword>
<feature type="region of interest" description="Disordered" evidence="5">
    <location>
        <begin position="130"/>
        <end position="229"/>
    </location>
</feature>
<feature type="region of interest" description="Disordered" evidence="5">
    <location>
        <begin position="986"/>
        <end position="1029"/>
    </location>
</feature>
<keyword evidence="3" id="KW-0540">Nuclease</keyword>
<feature type="domain" description="Integrase catalytic" evidence="6">
    <location>
        <begin position="1300"/>
        <end position="1475"/>
    </location>
</feature>
<feature type="compositionally biased region" description="Acidic residues" evidence="5">
    <location>
        <begin position="174"/>
        <end position="202"/>
    </location>
</feature>
<evidence type="ECO:0000256" key="1">
    <source>
        <dbReference type="ARBA" id="ARBA00022679"/>
    </source>
</evidence>
<dbReference type="PANTHER" id="PTHR37984">
    <property type="entry name" value="PROTEIN CBG26694"/>
    <property type="match status" value="1"/>
</dbReference>
<keyword evidence="4" id="KW-0378">Hydrolase</keyword>
<evidence type="ECO:0000313" key="7">
    <source>
        <dbReference type="EMBL" id="CAK9111071.1"/>
    </source>
</evidence>
<protein>
    <recommendedName>
        <fullName evidence="6">Integrase catalytic domain-containing protein</fullName>
    </recommendedName>
</protein>
<dbReference type="Gene3D" id="3.30.420.10">
    <property type="entry name" value="Ribonuclease H-like superfamily/Ribonuclease H"/>
    <property type="match status" value="1"/>
</dbReference>
<sequence>AAKDEKLFRCSWNGDVSTFQDYVRRVRLAFSRTKKKHRKHLAADLVSQLTGRAWTITQEISHERLVKEDGAKYLVQFLESHLARVPVPDAGAKAEELLVKLRRPFGMSMSTWCATVREQYRQLQRALKRAAPLAPVEGKETSPKRSPSVPSTSSPPSPTRSSRKTSKRTVPEPEAPDDEEDDDEELDFEYPDSPDGDDPGEESDARRQWHGRGRKARSTKSDSSDDDDMQWGVRLWDDMDSSLPEVLPPELLGWLMLRRSSLSPQQRLNILASVGNSLKADDIERGLRGAEEELRLHERDPDGRGKGKGGANRPKPRANFWVEQDGEWGLLIEDNEAQEWLEEGTVHWVGHDLSSIYASMDEPPTRAQEVAGRSDGNGFWHQDDDGGYTFWSKAADGEFYTQDQAGIYWAWSDFEEDQVWWSATPEQQKEISEAYATYEGKVRSFAESRALLRHKNLSRGFYPKKGKGKGKPSGFSKGKGAKPTSVPTFVAESPGPSNDVFATSGTPGNAGYTGCFVCGSKAHTFRTCPSRSNTASSSSSKGSGKIYMVSEVEEPYVSEVPEVKPQIEIPQILSSEVLQPELQGYGVLDTGATESVSSLAALEYIHLRRTELMGHGNHVTVIPGPQKMFRFGNGSLQFSESYVHLKQTVGPHEIDLGVFTLDSKGVPLLIGVRTLERLGAIIDVHQSMLVLKTVDPHLVIPLRRSRTGHLLLDLCSNWLDGGARILFMQDTTDADDREKVFAVQELSGYPHAPNYSSTTSPLLSPSMTSLSTTTASLPHELLHDRFHKVEVKGSQVLCVSVDDVHESERCAPSFSLNVETLFPVFEEPSLMQEVVEEPFILEETFGDATPFSSALLAEQRNSDLGMSLRILAILATSTLTSPHGGSYHSEEDFYHPSEGQAAARGDECRRDVRGNSRSSATWPRIPDGIQRPCLLGGMCSMPTPAKVKDLGNSAAYSPDLKNKNVGLDAAENSLVKRLEVIRAQKEQYRQGKPETKPKARATQGYVKEEHPRDPEILSQTPGRKSRKPEDAAELLEYQNRTSEAEKILDLGAMLSKYDLTVENEDMDLCTVLSPNDLVLDNLATAMSNDLSTNEFTPENVNIEYEVPDYLLDPLKYYEAPGEEPEVDEEQYHGTEATYELTPEEVNFIEKTLQEKRMAFEDCLATCLPPSSSRPGLLTSMSRRCDGRHSHTPVMGGDLAKRTALYTPAMCRAACRCFLEFLDQPRVFVALEVKIDREGLKTLTEKELSHLAETALKLHRLCGHPSGPALVRTLAAKGADGKLLAVAEQLKCMECLEGTMKKPSPKVSLEKEQKLWRTLQIDAFVLKKGDMVHHFLLMLDEASGFSVVHEVMAHHEEQHENITAQATLDALVQCWFQYFGTPACLRCDLEGAFRGDLLESFCRSRDIELSFVPAEHHEATGDVERAIGELKKKMLAYLRQNTSVEPRLAAYEMCAAHNRFARISGFSPVQWAFGRDLSEEPGLATLSAAGDPTSEMSQNLQRRLDAEAQYRKMQAKAKISRALNAKPDRTTQYIPGECAKMLKETLGYVASHVDDFLISGSPSSPLWQKTVETFKEAFSWSPWESSPFTHCGIGVSQEADWSFRLSHHTFVEELRPIVIEDKSDKVTAQEMNQARALLGAMQWRSIQTGPQHSSKVSWLQSALPKGGKDVLHQINKLSREMHHQRYLSVSTRQLGAESVDDIGFVCYTDAAVANRPNFASTGGHLVGMVHRSYLQGQKGFVNPISWRSHKLVRVARSSLSAEVQAMAEGEQELMFVRAEWSELLGRPLDLLRPERSTQHVPAAIITDAKSVYDCVSKGDTTSFNMKEKYTALELMSVFNHLEAQRTALLWVASDSQLADGLTKGSASEMLTRFFQGHQVCAASFDPEFVAAKKKKGKTSTPATSPEPDERAEFDEDFSWRDL</sequence>
<dbReference type="PROSITE" id="PS50994">
    <property type="entry name" value="INTEGRASE"/>
    <property type="match status" value="1"/>
</dbReference>
<evidence type="ECO:0000259" key="6">
    <source>
        <dbReference type="PROSITE" id="PS50994"/>
    </source>
</evidence>
<feature type="compositionally biased region" description="Basic and acidic residues" evidence="5">
    <location>
        <begin position="1006"/>
        <end position="1015"/>
    </location>
</feature>
<feature type="non-terminal residue" evidence="7">
    <location>
        <position position="1"/>
    </location>
</feature>
<keyword evidence="8" id="KW-1185">Reference proteome</keyword>
<feature type="compositionally biased region" description="Basic and acidic residues" evidence="5">
    <location>
        <begin position="986"/>
        <end position="997"/>
    </location>
</feature>
<feature type="region of interest" description="Disordered" evidence="5">
    <location>
        <begin position="1891"/>
        <end position="1921"/>
    </location>
</feature>
<feature type="region of interest" description="Disordered" evidence="5">
    <location>
        <begin position="897"/>
        <end position="925"/>
    </location>
</feature>
<feature type="non-terminal residue" evidence="7">
    <location>
        <position position="1921"/>
    </location>
</feature>
<keyword evidence="2" id="KW-0548">Nucleotidyltransferase</keyword>
<dbReference type="EMBL" id="CAXAMN010027496">
    <property type="protein sequence ID" value="CAK9111071.1"/>
    <property type="molecule type" value="Genomic_DNA"/>
</dbReference>
<feature type="compositionally biased region" description="Basic and acidic residues" evidence="5">
    <location>
        <begin position="904"/>
        <end position="914"/>
    </location>
</feature>
<feature type="compositionally biased region" description="Basic and acidic residues" evidence="5">
    <location>
        <begin position="291"/>
        <end position="305"/>
    </location>
</feature>
<comment type="caution">
    <text evidence="7">The sequence shown here is derived from an EMBL/GenBank/DDBJ whole genome shotgun (WGS) entry which is preliminary data.</text>
</comment>
<name>A0ABP0SFC0_9DINO</name>
<dbReference type="InterPro" id="IPR012337">
    <property type="entry name" value="RNaseH-like_sf"/>
</dbReference>
<dbReference type="PANTHER" id="PTHR37984:SF5">
    <property type="entry name" value="PROTEIN NYNRIN-LIKE"/>
    <property type="match status" value="1"/>
</dbReference>
<dbReference type="InterPro" id="IPR001584">
    <property type="entry name" value="Integrase_cat-core"/>
</dbReference>
<evidence type="ECO:0000256" key="3">
    <source>
        <dbReference type="ARBA" id="ARBA00022722"/>
    </source>
</evidence>
<dbReference type="InterPro" id="IPR036397">
    <property type="entry name" value="RNaseH_sf"/>
</dbReference>
<organism evidence="7 8">
    <name type="scientific">Durusdinium trenchii</name>
    <dbReference type="NCBI Taxonomy" id="1381693"/>
    <lineage>
        <taxon>Eukaryota</taxon>
        <taxon>Sar</taxon>
        <taxon>Alveolata</taxon>
        <taxon>Dinophyceae</taxon>
        <taxon>Suessiales</taxon>
        <taxon>Symbiodiniaceae</taxon>
        <taxon>Durusdinium</taxon>
    </lineage>
</organism>
<reference evidence="7 8" key="1">
    <citation type="submission" date="2024-02" db="EMBL/GenBank/DDBJ databases">
        <authorList>
            <person name="Chen Y."/>
            <person name="Shah S."/>
            <person name="Dougan E. K."/>
            <person name="Thang M."/>
            <person name="Chan C."/>
        </authorList>
    </citation>
    <scope>NUCLEOTIDE SEQUENCE [LARGE SCALE GENOMIC DNA]</scope>
</reference>
<feature type="region of interest" description="Disordered" evidence="5">
    <location>
        <begin position="462"/>
        <end position="485"/>
    </location>
</feature>
<dbReference type="InterPro" id="IPR050951">
    <property type="entry name" value="Retrovirus_Pol_polyprotein"/>
</dbReference>
<dbReference type="Gene3D" id="2.40.70.10">
    <property type="entry name" value="Acid Proteases"/>
    <property type="match status" value="1"/>
</dbReference>